<dbReference type="Pfam" id="PF00656">
    <property type="entry name" value="Peptidase_C14"/>
    <property type="match status" value="1"/>
</dbReference>
<reference evidence="2" key="1">
    <citation type="submission" date="2018-05" db="EMBL/GenBank/DDBJ databases">
        <authorList>
            <person name="Lanie J.A."/>
            <person name="Ng W.-L."/>
            <person name="Kazmierczak K.M."/>
            <person name="Andrzejewski T.M."/>
            <person name="Davidsen T.M."/>
            <person name="Wayne K.J."/>
            <person name="Tettelin H."/>
            <person name="Glass J.I."/>
            <person name="Rusch D."/>
            <person name="Podicherti R."/>
            <person name="Tsui H.-C.T."/>
            <person name="Winkler M.E."/>
        </authorList>
    </citation>
    <scope>NUCLEOTIDE SEQUENCE</scope>
</reference>
<protein>
    <recommendedName>
        <fullName evidence="1">Caspase family p20 domain-containing protein</fullName>
    </recommendedName>
</protein>
<dbReference type="PANTHER" id="PTHR22576">
    <property type="entry name" value="MUCOSA ASSOCIATED LYMPHOID TISSUE LYMPHOMA TRANSLOCATION PROTEIN 1/PARACASPASE"/>
    <property type="match status" value="1"/>
</dbReference>
<evidence type="ECO:0000259" key="1">
    <source>
        <dbReference type="PROSITE" id="PS50208"/>
    </source>
</evidence>
<dbReference type="InterPro" id="IPR001309">
    <property type="entry name" value="Pept_C14_p20"/>
</dbReference>
<dbReference type="Gene3D" id="3.40.50.1460">
    <property type="match status" value="1"/>
</dbReference>
<name>A0A382LVR1_9ZZZZ</name>
<gene>
    <name evidence="2" type="ORF">METZ01_LOCUS293564</name>
</gene>
<dbReference type="SUPFAM" id="SSF52129">
    <property type="entry name" value="Caspase-like"/>
    <property type="match status" value="1"/>
</dbReference>
<dbReference type="GO" id="GO:0006508">
    <property type="term" value="P:proteolysis"/>
    <property type="evidence" value="ECO:0007669"/>
    <property type="project" value="InterPro"/>
</dbReference>
<dbReference type="PANTHER" id="PTHR22576:SF37">
    <property type="entry name" value="MUCOSA-ASSOCIATED LYMPHOID TISSUE LYMPHOMA TRANSLOCATION PROTEIN 1"/>
    <property type="match status" value="1"/>
</dbReference>
<dbReference type="PROSITE" id="PS50208">
    <property type="entry name" value="CASPASE_P20"/>
    <property type="match status" value="1"/>
</dbReference>
<dbReference type="InterPro" id="IPR052039">
    <property type="entry name" value="Caspase-related_regulators"/>
</dbReference>
<organism evidence="2">
    <name type="scientific">marine metagenome</name>
    <dbReference type="NCBI Taxonomy" id="408172"/>
    <lineage>
        <taxon>unclassified sequences</taxon>
        <taxon>metagenomes</taxon>
        <taxon>ecological metagenomes</taxon>
    </lineage>
</organism>
<feature type="non-terminal residue" evidence="2">
    <location>
        <position position="102"/>
    </location>
</feature>
<sequence length="102" mass="11572">MLSASLVFSDNRIAFIVGNEAYEKNPLENPVKDAESLNEILQEYGFETYLETNINQKKFYESLETVRQRIKTLGSDTTVLFYFSGHGVEAKGKNFLIPIEAS</sequence>
<dbReference type="InterPro" id="IPR029030">
    <property type="entry name" value="Caspase-like_dom_sf"/>
</dbReference>
<feature type="non-terminal residue" evidence="2">
    <location>
        <position position="1"/>
    </location>
</feature>
<feature type="domain" description="Caspase family p20" evidence="1">
    <location>
        <begin position="10"/>
        <end position="89"/>
    </location>
</feature>
<evidence type="ECO:0000313" key="2">
    <source>
        <dbReference type="EMBL" id="SVC40710.1"/>
    </source>
</evidence>
<proteinExistence type="predicted"/>
<dbReference type="AlphaFoldDB" id="A0A382LVR1"/>
<dbReference type="GO" id="GO:0004197">
    <property type="term" value="F:cysteine-type endopeptidase activity"/>
    <property type="evidence" value="ECO:0007669"/>
    <property type="project" value="InterPro"/>
</dbReference>
<dbReference type="InterPro" id="IPR011600">
    <property type="entry name" value="Pept_C14_caspase"/>
</dbReference>
<accession>A0A382LVR1</accession>
<dbReference type="EMBL" id="UINC01089530">
    <property type="protein sequence ID" value="SVC40710.1"/>
    <property type="molecule type" value="Genomic_DNA"/>
</dbReference>